<evidence type="ECO:0000313" key="15">
    <source>
        <dbReference type="Proteomes" id="UP000680304"/>
    </source>
</evidence>
<dbReference type="InterPro" id="IPR013766">
    <property type="entry name" value="Thioredoxin_domain"/>
</dbReference>
<sequence length="151" mass="16846">MLNVGAEAPLFEAESTKGNVRLADYIGRQPIVLIFYPMDDTPGCTKQLCAVRDAKEDYDRFGALVIGVNAGSAEQHLRFAGKHGFDFPIVADRDESIRKAYDVGKLFGLIAQQRIVYVIDRSGRIAFAAKGNRPTEEILAVLERLQHEERH</sequence>
<evidence type="ECO:0000256" key="8">
    <source>
        <dbReference type="ARBA" id="ARBA00023284"/>
    </source>
</evidence>
<protein>
    <recommendedName>
        <fullName evidence="3">thioredoxin-dependent peroxiredoxin</fullName>
        <ecNumber evidence="3">1.11.1.24</ecNumber>
    </recommendedName>
    <alternativeName>
        <fullName evidence="11">Bacterioferritin comigratory protein</fullName>
    </alternativeName>
    <alternativeName>
        <fullName evidence="9">Thioredoxin peroxidase</fullName>
    </alternativeName>
</protein>
<organism evidence="14 15">
    <name type="scientific">Paenibacillus cisolokensis</name>
    <dbReference type="NCBI Taxonomy" id="1658519"/>
    <lineage>
        <taxon>Bacteria</taxon>
        <taxon>Bacillati</taxon>
        <taxon>Bacillota</taxon>
        <taxon>Bacilli</taxon>
        <taxon>Bacillales</taxon>
        <taxon>Paenibacillaceae</taxon>
        <taxon>Paenibacillus</taxon>
    </lineage>
</organism>
<proteinExistence type="inferred from homology"/>
<keyword evidence="4" id="KW-0575">Peroxidase</keyword>
<accession>A0ABQ4N4I4</accession>
<evidence type="ECO:0000256" key="6">
    <source>
        <dbReference type="ARBA" id="ARBA00023002"/>
    </source>
</evidence>
<dbReference type="InterPro" id="IPR000866">
    <property type="entry name" value="AhpC/TSA"/>
</dbReference>
<dbReference type="InterPro" id="IPR024706">
    <property type="entry name" value="Peroxiredoxin_AhpC-typ"/>
</dbReference>
<comment type="subunit">
    <text evidence="2">Monomer.</text>
</comment>
<evidence type="ECO:0000259" key="13">
    <source>
        <dbReference type="PROSITE" id="PS51352"/>
    </source>
</evidence>
<keyword evidence="6" id="KW-0560">Oxidoreductase</keyword>
<keyword evidence="8" id="KW-0676">Redox-active center</keyword>
<dbReference type="EMBL" id="BOVJ01000052">
    <property type="protein sequence ID" value="GIQ63059.1"/>
    <property type="molecule type" value="Genomic_DNA"/>
</dbReference>
<comment type="similarity">
    <text evidence="10">Belongs to the peroxiredoxin family. BCP/PrxQ subfamily.</text>
</comment>
<dbReference type="PROSITE" id="PS51352">
    <property type="entry name" value="THIOREDOXIN_2"/>
    <property type="match status" value="1"/>
</dbReference>
<evidence type="ECO:0000256" key="5">
    <source>
        <dbReference type="ARBA" id="ARBA00022862"/>
    </source>
</evidence>
<comment type="function">
    <text evidence="1">Thiol-specific peroxidase that catalyzes the reduction of hydrogen peroxide and organic hydroperoxides to water and alcohols, respectively. Plays a role in cell protection against oxidative stress by detoxifying peroxides and as sensor of hydrogen peroxide-mediated signaling events.</text>
</comment>
<dbReference type="CDD" id="cd03017">
    <property type="entry name" value="PRX_BCP"/>
    <property type="match status" value="1"/>
</dbReference>
<evidence type="ECO:0000256" key="3">
    <source>
        <dbReference type="ARBA" id="ARBA00013017"/>
    </source>
</evidence>
<keyword evidence="5" id="KW-0049">Antioxidant</keyword>
<comment type="catalytic activity">
    <reaction evidence="12">
        <text>a hydroperoxide + [thioredoxin]-dithiol = an alcohol + [thioredoxin]-disulfide + H2O</text>
        <dbReference type="Rhea" id="RHEA:62620"/>
        <dbReference type="Rhea" id="RHEA-COMP:10698"/>
        <dbReference type="Rhea" id="RHEA-COMP:10700"/>
        <dbReference type="ChEBI" id="CHEBI:15377"/>
        <dbReference type="ChEBI" id="CHEBI:29950"/>
        <dbReference type="ChEBI" id="CHEBI:30879"/>
        <dbReference type="ChEBI" id="CHEBI:35924"/>
        <dbReference type="ChEBI" id="CHEBI:50058"/>
        <dbReference type="EC" id="1.11.1.24"/>
    </reaction>
</comment>
<feature type="domain" description="Thioredoxin" evidence="13">
    <location>
        <begin position="2"/>
        <end position="147"/>
    </location>
</feature>
<keyword evidence="7" id="KW-1015">Disulfide bond</keyword>
<evidence type="ECO:0000256" key="10">
    <source>
        <dbReference type="ARBA" id="ARBA00038489"/>
    </source>
</evidence>
<dbReference type="PANTHER" id="PTHR42801:SF4">
    <property type="entry name" value="AHPC_TSA FAMILY PROTEIN"/>
    <property type="match status" value="1"/>
</dbReference>
<evidence type="ECO:0000256" key="2">
    <source>
        <dbReference type="ARBA" id="ARBA00011245"/>
    </source>
</evidence>
<dbReference type="InterPro" id="IPR036249">
    <property type="entry name" value="Thioredoxin-like_sf"/>
</dbReference>
<evidence type="ECO:0000256" key="9">
    <source>
        <dbReference type="ARBA" id="ARBA00032824"/>
    </source>
</evidence>
<gene>
    <name evidence="14" type="ORF">PACILC2_16270</name>
</gene>
<comment type="caution">
    <text evidence="14">The sequence shown here is derived from an EMBL/GenBank/DDBJ whole genome shotgun (WGS) entry which is preliminary data.</text>
</comment>
<evidence type="ECO:0000256" key="4">
    <source>
        <dbReference type="ARBA" id="ARBA00022559"/>
    </source>
</evidence>
<evidence type="ECO:0000256" key="1">
    <source>
        <dbReference type="ARBA" id="ARBA00003330"/>
    </source>
</evidence>
<dbReference type="Gene3D" id="3.40.30.10">
    <property type="entry name" value="Glutaredoxin"/>
    <property type="match status" value="1"/>
</dbReference>
<evidence type="ECO:0000256" key="11">
    <source>
        <dbReference type="ARBA" id="ARBA00041373"/>
    </source>
</evidence>
<dbReference type="InterPro" id="IPR050924">
    <property type="entry name" value="Peroxiredoxin_BCP/PrxQ"/>
</dbReference>
<evidence type="ECO:0000256" key="7">
    <source>
        <dbReference type="ARBA" id="ARBA00023157"/>
    </source>
</evidence>
<dbReference type="PIRSF" id="PIRSF000239">
    <property type="entry name" value="AHPC"/>
    <property type="match status" value="1"/>
</dbReference>
<evidence type="ECO:0000313" key="14">
    <source>
        <dbReference type="EMBL" id="GIQ63059.1"/>
    </source>
</evidence>
<evidence type="ECO:0000256" key="12">
    <source>
        <dbReference type="ARBA" id="ARBA00049091"/>
    </source>
</evidence>
<name>A0ABQ4N4I4_9BACL</name>
<dbReference type="Pfam" id="PF00578">
    <property type="entry name" value="AhpC-TSA"/>
    <property type="match status" value="1"/>
</dbReference>
<reference evidence="14 15" key="1">
    <citation type="submission" date="2021-04" db="EMBL/GenBank/DDBJ databases">
        <title>Draft genome sequence of Paenibacillus cisolokensis, LC2-13A.</title>
        <authorList>
            <person name="Uke A."/>
            <person name="Chhe C."/>
            <person name="Baramee S."/>
            <person name="Kosugi A."/>
        </authorList>
    </citation>
    <scope>NUCLEOTIDE SEQUENCE [LARGE SCALE GENOMIC DNA]</scope>
    <source>
        <strain evidence="14 15">LC2-13A</strain>
    </source>
</reference>
<dbReference type="RefSeq" id="WP_213528369.1">
    <property type="nucleotide sequence ID" value="NZ_BOVJ01000052.1"/>
</dbReference>
<dbReference type="EC" id="1.11.1.24" evidence="3"/>
<dbReference type="PANTHER" id="PTHR42801">
    <property type="entry name" value="THIOREDOXIN-DEPENDENT PEROXIDE REDUCTASE"/>
    <property type="match status" value="1"/>
</dbReference>
<dbReference type="SUPFAM" id="SSF52833">
    <property type="entry name" value="Thioredoxin-like"/>
    <property type="match status" value="1"/>
</dbReference>
<keyword evidence="15" id="KW-1185">Reference proteome</keyword>
<dbReference type="Proteomes" id="UP000680304">
    <property type="component" value="Unassembled WGS sequence"/>
</dbReference>